<protein>
    <submittedName>
        <fullName evidence="1">Uncharacterized protein</fullName>
    </submittedName>
</protein>
<proteinExistence type="predicted"/>
<evidence type="ECO:0000313" key="1">
    <source>
        <dbReference type="EMBL" id="KPX11344.1"/>
    </source>
</evidence>
<comment type="caution">
    <text evidence="1">The sequence shown here is derived from an EMBL/GenBank/DDBJ whole genome shotgun (WGS) entry which is preliminary data.</text>
</comment>
<dbReference type="Proteomes" id="UP000051335">
    <property type="component" value="Unassembled WGS sequence"/>
</dbReference>
<accession>A0A0P9QAB5</accession>
<sequence length="33" mass="3690">MNNRLKQILSPVFKLLAVPVNSLETSDSYVVTL</sequence>
<gene>
    <name evidence="1" type="ORF">ALO75_200267</name>
</gene>
<organism evidence="1 2">
    <name type="scientific">Pseudomonas syringae pv. coryli</name>
    <dbReference type="NCBI Taxonomy" id="317659"/>
    <lineage>
        <taxon>Bacteria</taxon>
        <taxon>Pseudomonadati</taxon>
        <taxon>Pseudomonadota</taxon>
        <taxon>Gammaproteobacteria</taxon>
        <taxon>Pseudomonadales</taxon>
        <taxon>Pseudomonadaceae</taxon>
        <taxon>Pseudomonas</taxon>
    </lineage>
</organism>
<evidence type="ECO:0000313" key="2">
    <source>
        <dbReference type="Proteomes" id="UP000051335"/>
    </source>
</evidence>
<keyword evidence="2" id="KW-1185">Reference proteome</keyword>
<dbReference type="PATRIC" id="fig|317659.3.peg.1112"/>
<dbReference type="AlphaFoldDB" id="A0A0P9QAB5"/>
<dbReference type="EMBL" id="LJQC01000042">
    <property type="protein sequence ID" value="KPX11344.1"/>
    <property type="molecule type" value="Genomic_DNA"/>
</dbReference>
<name>A0A0P9QAB5_9PSED</name>
<reference evidence="1 2" key="1">
    <citation type="submission" date="2015-09" db="EMBL/GenBank/DDBJ databases">
        <title>Genome announcement of multiple Pseudomonas syringae strains.</title>
        <authorList>
            <person name="Thakur S."/>
            <person name="Wang P.W."/>
            <person name="Gong Y."/>
            <person name="Weir B.S."/>
            <person name="Guttman D.S."/>
        </authorList>
    </citation>
    <scope>NUCLEOTIDE SEQUENCE [LARGE SCALE GENOMIC DNA]</scope>
    <source>
        <strain evidence="1 2">ICMP17001</strain>
    </source>
</reference>